<feature type="active site" description="Nucleophile" evidence="4">
    <location>
        <position position="427"/>
    </location>
</feature>
<dbReference type="PROSITE" id="PS01230">
    <property type="entry name" value="TRMA_1"/>
    <property type="match status" value="1"/>
</dbReference>
<dbReference type="RefSeq" id="WP_317039505.1">
    <property type="nucleotide sequence ID" value="NZ_FONY01000106.1"/>
</dbReference>
<evidence type="ECO:0000256" key="2">
    <source>
        <dbReference type="ARBA" id="ARBA00022679"/>
    </source>
</evidence>
<reference evidence="7 8" key="1">
    <citation type="submission" date="2016-10" db="EMBL/GenBank/DDBJ databases">
        <authorList>
            <person name="de Groot N.N."/>
        </authorList>
    </citation>
    <scope>NUCLEOTIDE SEQUENCE [LARGE SCALE GENOMIC DNA]</scope>
    <source>
        <strain>GEY</strain>
        <strain evidence="8">DSM 9560</strain>
    </source>
</reference>
<dbReference type="GO" id="GO:0070041">
    <property type="term" value="F:rRNA (uridine-C5-)-methyltransferase activity"/>
    <property type="evidence" value="ECO:0007669"/>
    <property type="project" value="TreeGrafter"/>
</dbReference>
<dbReference type="InterPro" id="IPR002792">
    <property type="entry name" value="TRAM_dom"/>
</dbReference>
<dbReference type="InterPro" id="IPR012340">
    <property type="entry name" value="NA-bd_OB-fold"/>
</dbReference>
<dbReference type="SUPFAM" id="SSF50249">
    <property type="entry name" value="Nucleic acid-binding proteins"/>
    <property type="match status" value="1"/>
</dbReference>
<dbReference type="STRING" id="1003.SAMN04488541_11062"/>
<dbReference type="Pfam" id="PF01938">
    <property type="entry name" value="TRAM"/>
    <property type="match status" value="1"/>
</dbReference>
<feature type="active site" evidence="5">
    <location>
        <position position="427"/>
    </location>
</feature>
<keyword evidence="8" id="KW-1185">Reference proteome</keyword>
<dbReference type="PANTHER" id="PTHR11061:SF30">
    <property type="entry name" value="TRNA (URACIL(54)-C(5))-METHYLTRANSFERASE"/>
    <property type="match status" value="1"/>
</dbReference>
<dbReference type="CDD" id="cd02440">
    <property type="entry name" value="AdoMet_MTases"/>
    <property type="match status" value="1"/>
</dbReference>
<dbReference type="Proteomes" id="UP000199513">
    <property type="component" value="Unassembled WGS sequence"/>
</dbReference>
<dbReference type="PROSITE" id="PS51687">
    <property type="entry name" value="SAM_MT_RNA_M5U"/>
    <property type="match status" value="1"/>
</dbReference>
<feature type="binding site" evidence="4">
    <location>
        <position position="301"/>
    </location>
    <ligand>
        <name>S-adenosyl-L-methionine</name>
        <dbReference type="ChEBI" id="CHEBI:59789"/>
    </ligand>
</feature>
<dbReference type="Gene3D" id="2.40.50.140">
    <property type="entry name" value="Nucleic acid-binding proteins"/>
    <property type="match status" value="1"/>
</dbReference>
<dbReference type="Gene3D" id="2.40.50.1070">
    <property type="match status" value="1"/>
</dbReference>
<feature type="domain" description="TRAM" evidence="6">
    <location>
        <begin position="3"/>
        <end position="63"/>
    </location>
</feature>
<evidence type="ECO:0000259" key="6">
    <source>
        <dbReference type="PROSITE" id="PS50926"/>
    </source>
</evidence>
<evidence type="ECO:0000256" key="1">
    <source>
        <dbReference type="ARBA" id="ARBA00022603"/>
    </source>
</evidence>
<dbReference type="FunFam" id="3.40.50.150:FF:000009">
    <property type="entry name" value="23S rRNA (Uracil(1939)-C(5))-methyltransferase RlmD"/>
    <property type="match status" value="1"/>
</dbReference>
<proteinExistence type="inferred from homology"/>
<evidence type="ECO:0000256" key="4">
    <source>
        <dbReference type="PROSITE-ProRule" id="PRU01024"/>
    </source>
</evidence>
<dbReference type="NCBIfam" id="TIGR00479">
    <property type="entry name" value="rumA"/>
    <property type="match status" value="1"/>
</dbReference>
<dbReference type="InterPro" id="IPR029063">
    <property type="entry name" value="SAM-dependent_MTases_sf"/>
</dbReference>
<feature type="binding site" evidence="4">
    <location>
        <position position="351"/>
    </location>
    <ligand>
        <name>S-adenosyl-L-methionine</name>
        <dbReference type="ChEBI" id="CHEBI:59789"/>
    </ligand>
</feature>
<comment type="similarity">
    <text evidence="4">Belongs to the class I-like SAM-binding methyltransferase superfamily. RNA M5U methyltransferase family.</text>
</comment>
<sequence>MMTRKRKEILLEKVKITDFAAEGKSIAKLDGQVIFVQKAVPQDVADLRVIKKKSKFMEAKVTQIHEYSPLRAKPFCQHFGECGGCQWQNLQYEYQILFKQQQVVDNLTRIGKVELPEIQPILGSKKIQYYRNKLNFTFSNQRWFTEEEINSDKFLEEEVGLGFYAPQRFDKVLDLKECHLQAEPSNTIRLALRKFALENNLTFFDLMLHKGLLRNLVIRITSIGEIMVIVQFYENNKEQILSVMDFLKNHFPEITSLYYVINQKPNDTYQDQEMILHWGKPHITEYIEDLQFRISPKSFFQTNSYQVAVLYNKVREFANLSGKEIVYDLYTGTGSIACFVAKNAKEVIGIEYVPEAIEDAKINAQLNGITNTSFYAGDIADMLNEDFLSKHPFPDVIITDPPRAGMHPDVVGMLLRIACPKIVYVSCNPATQARDLAILDEKYKITVVQPVDMFPHTHHVENIVVLELRK</sequence>
<dbReference type="InterPro" id="IPR030391">
    <property type="entry name" value="MeTrfase_TrmA_CS"/>
</dbReference>
<dbReference type="EMBL" id="FONY01000106">
    <property type="protein sequence ID" value="SFF64336.1"/>
    <property type="molecule type" value="Genomic_DNA"/>
</dbReference>
<dbReference type="PANTHER" id="PTHR11061">
    <property type="entry name" value="RNA M5U METHYLTRANSFERASE"/>
    <property type="match status" value="1"/>
</dbReference>
<dbReference type="InterPro" id="IPR030390">
    <property type="entry name" value="MeTrfase_TrmA_AS"/>
</dbReference>
<organism evidence="7 8">
    <name type="scientific">Thermoflexibacter ruber</name>
    <dbReference type="NCBI Taxonomy" id="1003"/>
    <lineage>
        <taxon>Bacteria</taxon>
        <taxon>Pseudomonadati</taxon>
        <taxon>Bacteroidota</taxon>
        <taxon>Cytophagia</taxon>
        <taxon>Cytophagales</taxon>
        <taxon>Thermoflexibacteraceae</taxon>
        <taxon>Thermoflexibacter</taxon>
    </lineage>
</organism>
<evidence type="ECO:0000313" key="7">
    <source>
        <dbReference type="EMBL" id="SFF64336.1"/>
    </source>
</evidence>
<evidence type="ECO:0000256" key="3">
    <source>
        <dbReference type="ARBA" id="ARBA00022691"/>
    </source>
</evidence>
<dbReference type="InterPro" id="IPR010280">
    <property type="entry name" value="U5_MeTrfase_fam"/>
</dbReference>
<feature type="binding site" evidence="4">
    <location>
        <position position="400"/>
    </location>
    <ligand>
        <name>S-adenosyl-L-methionine</name>
        <dbReference type="ChEBI" id="CHEBI:59789"/>
    </ligand>
</feature>
<feature type="binding site" evidence="4">
    <location>
        <position position="330"/>
    </location>
    <ligand>
        <name>S-adenosyl-L-methionine</name>
        <dbReference type="ChEBI" id="CHEBI:59789"/>
    </ligand>
</feature>
<dbReference type="SUPFAM" id="SSF53335">
    <property type="entry name" value="S-adenosyl-L-methionine-dependent methyltransferases"/>
    <property type="match status" value="1"/>
</dbReference>
<accession>A0A1I2KHD4</accession>
<keyword evidence="1 4" id="KW-0489">Methyltransferase</keyword>
<keyword evidence="2 4" id="KW-0808">Transferase</keyword>
<evidence type="ECO:0000313" key="8">
    <source>
        <dbReference type="Proteomes" id="UP000199513"/>
    </source>
</evidence>
<gene>
    <name evidence="7" type="ORF">SAMN04488541_11062</name>
</gene>
<dbReference type="AlphaFoldDB" id="A0A1I2KHD4"/>
<dbReference type="GO" id="GO:0070475">
    <property type="term" value="P:rRNA base methylation"/>
    <property type="evidence" value="ECO:0007669"/>
    <property type="project" value="TreeGrafter"/>
</dbReference>
<dbReference type="Pfam" id="PF05958">
    <property type="entry name" value="tRNA_U5-meth_tr"/>
    <property type="match status" value="1"/>
</dbReference>
<dbReference type="Gene3D" id="3.40.50.150">
    <property type="entry name" value="Vaccinia Virus protein VP39"/>
    <property type="match status" value="1"/>
</dbReference>
<keyword evidence="3 4" id="KW-0949">S-adenosyl-L-methionine</keyword>
<dbReference type="PROSITE" id="PS01231">
    <property type="entry name" value="TRMA_2"/>
    <property type="match status" value="1"/>
</dbReference>
<evidence type="ECO:0000256" key="5">
    <source>
        <dbReference type="PROSITE-ProRule" id="PRU10015"/>
    </source>
</evidence>
<protein>
    <submittedName>
        <fullName evidence="7">23S rRNA (Uracil1939-C5)-methyltransferase</fullName>
    </submittedName>
</protein>
<dbReference type="PROSITE" id="PS50926">
    <property type="entry name" value="TRAM"/>
    <property type="match status" value="1"/>
</dbReference>
<name>A0A1I2KHD4_9BACT</name>